<evidence type="ECO:0000313" key="1">
    <source>
        <dbReference type="EMBL" id="KAB8300557.1"/>
    </source>
</evidence>
<protein>
    <submittedName>
        <fullName evidence="1">Uncharacterized protein</fullName>
    </submittedName>
</protein>
<accession>A0A5N6KBI7</accession>
<gene>
    <name evidence="1" type="ORF">EYC80_000716</name>
</gene>
<dbReference type="EMBL" id="VIGI01000005">
    <property type="protein sequence ID" value="KAB8300557.1"/>
    <property type="molecule type" value="Genomic_DNA"/>
</dbReference>
<dbReference type="Proteomes" id="UP000326757">
    <property type="component" value="Unassembled WGS sequence"/>
</dbReference>
<reference evidence="1 2" key="1">
    <citation type="submission" date="2019-06" db="EMBL/GenBank/DDBJ databases">
        <title>Genome Sequence of the Brown Rot Fungal Pathogen Monilinia laxa.</title>
        <authorList>
            <person name="De Miccolis Angelini R.M."/>
            <person name="Landi L."/>
            <person name="Abate D."/>
            <person name="Pollastro S."/>
            <person name="Romanazzi G."/>
            <person name="Faretra F."/>
        </authorList>
    </citation>
    <scope>NUCLEOTIDE SEQUENCE [LARGE SCALE GENOMIC DNA]</scope>
    <source>
        <strain evidence="1 2">Mlax316</strain>
    </source>
</reference>
<dbReference type="AlphaFoldDB" id="A0A5N6KBI7"/>
<organism evidence="1 2">
    <name type="scientific">Monilinia laxa</name>
    <name type="common">Brown rot fungus</name>
    <name type="synonym">Sclerotinia laxa</name>
    <dbReference type="NCBI Taxonomy" id="61186"/>
    <lineage>
        <taxon>Eukaryota</taxon>
        <taxon>Fungi</taxon>
        <taxon>Dikarya</taxon>
        <taxon>Ascomycota</taxon>
        <taxon>Pezizomycotina</taxon>
        <taxon>Leotiomycetes</taxon>
        <taxon>Helotiales</taxon>
        <taxon>Sclerotiniaceae</taxon>
        <taxon>Monilinia</taxon>
    </lineage>
</organism>
<keyword evidence="2" id="KW-1185">Reference proteome</keyword>
<sequence>MPISLSHHLIRNVTNLEIVIRGSSSSLSYLIICQIIATAKYKHDTNNEVIHISRQTSSLLSLTPHHQEYLSPSHNLQIHYSASIIT</sequence>
<evidence type="ECO:0000313" key="2">
    <source>
        <dbReference type="Proteomes" id="UP000326757"/>
    </source>
</evidence>
<proteinExistence type="predicted"/>
<name>A0A5N6KBI7_MONLA</name>
<comment type="caution">
    <text evidence="1">The sequence shown here is derived from an EMBL/GenBank/DDBJ whole genome shotgun (WGS) entry which is preliminary data.</text>
</comment>